<organism evidence="4 5">
    <name type="scientific">Novosphingobium fluoreni</name>
    <dbReference type="NCBI Taxonomy" id="1391222"/>
    <lineage>
        <taxon>Bacteria</taxon>
        <taxon>Pseudomonadati</taxon>
        <taxon>Pseudomonadota</taxon>
        <taxon>Alphaproteobacteria</taxon>
        <taxon>Sphingomonadales</taxon>
        <taxon>Sphingomonadaceae</taxon>
        <taxon>Novosphingobium</taxon>
    </lineage>
</organism>
<feature type="domain" description="Outer membrane protein beta-barrel" evidence="3">
    <location>
        <begin position="9"/>
        <end position="206"/>
    </location>
</feature>
<feature type="signal peptide" evidence="2">
    <location>
        <begin position="1"/>
        <end position="22"/>
    </location>
</feature>
<protein>
    <submittedName>
        <fullName evidence="4">Outer membrane immunogenic protein</fullName>
    </submittedName>
</protein>
<reference evidence="4 5" key="1">
    <citation type="submission" date="2020-08" db="EMBL/GenBank/DDBJ databases">
        <title>Genomic Encyclopedia of Type Strains, Phase IV (KMG-IV): sequencing the most valuable type-strain genomes for metagenomic binning, comparative biology and taxonomic classification.</title>
        <authorList>
            <person name="Goeker M."/>
        </authorList>
    </citation>
    <scope>NUCLEOTIDE SEQUENCE [LARGE SCALE GENOMIC DNA]</scope>
    <source>
        <strain evidence="4 5">DSM 27568</strain>
    </source>
</reference>
<dbReference type="EMBL" id="JACIDY010000001">
    <property type="protein sequence ID" value="MBB3938683.1"/>
    <property type="molecule type" value="Genomic_DNA"/>
</dbReference>
<sequence>MKKFLTLATVLAAGIAAQPAFAQDDTAPVVAENGTAFRGVRLEANAGGDRFMSEGNHNDKFGYGGTVGFDGQIGEKLVIGAEGSFWTPGKGNENCTGLANRNSICHKAFQEWGAAVRVGYLVTPQFLVFGKGGYVNREQRRRIDGPTGTQLVYDHYNADGYQVGGGAEFTLTQGRAPIYVNAQYVYSNYHGHSSAQRLMGGVGIRFR</sequence>
<evidence type="ECO:0000256" key="1">
    <source>
        <dbReference type="ARBA" id="ARBA00022729"/>
    </source>
</evidence>
<dbReference type="Pfam" id="PF13505">
    <property type="entry name" value="OMP_b-brl"/>
    <property type="match status" value="1"/>
</dbReference>
<dbReference type="InterPro" id="IPR027385">
    <property type="entry name" value="Beta-barrel_OMP"/>
</dbReference>
<gene>
    <name evidence="4" type="ORF">GGR39_000312</name>
</gene>
<evidence type="ECO:0000313" key="5">
    <source>
        <dbReference type="Proteomes" id="UP000561459"/>
    </source>
</evidence>
<accession>A0A7W6C0P3</accession>
<dbReference type="InterPro" id="IPR011250">
    <property type="entry name" value="OMP/PagP_B-barrel"/>
</dbReference>
<dbReference type="Proteomes" id="UP000561459">
    <property type="component" value="Unassembled WGS sequence"/>
</dbReference>
<dbReference type="RefSeq" id="WP_058735718.1">
    <property type="nucleotide sequence ID" value="NZ_JACIDY010000001.1"/>
</dbReference>
<feature type="chain" id="PRO_5030540069" evidence="2">
    <location>
        <begin position="23"/>
        <end position="207"/>
    </location>
</feature>
<name>A0A7W6C0P3_9SPHN</name>
<keyword evidence="5" id="KW-1185">Reference proteome</keyword>
<comment type="caution">
    <text evidence="4">The sequence shown here is derived from an EMBL/GenBank/DDBJ whole genome shotgun (WGS) entry which is preliminary data.</text>
</comment>
<evidence type="ECO:0000256" key="2">
    <source>
        <dbReference type="SAM" id="SignalP"/>
    </source>
</evidence>
<dbReference type="SUPFAM" id="SSF56925">
    <property type="entry name" value="OMPA-like"/>
    <property type="match status" value="1"/>
</dbReference>
<evidence type="ECO:0000259" key="3">
    <source>
        <dbReference type="Pfam" id="PF13505"/>
    </source>
</evidence>
<dbReference type="AlphaFoldDB" id="A0A7W6C0P3"/>
<keyword evidence="1 2" id="KW-0732">Signal</keyword>
<evidence type="ECO:0000313" key="4">
    <source>
        <dbReference type="EMBL" id="MBB3938683.1"/>
    </source>
</evidence>
<proteinExistence type="predicted"/>